<dbReference type="PANTHER" id="PTHR23546:SF1">
    <property type="entry name" value="MEMBRANE PROTEIN"/>
    <property type="match status" value="1"/>
</dbReference>
<keyword evidence="2 4" id="KW-1133">Transmembrane helix</keyword>
<name>A0ABV7X7T9_9SPHN</name>
<feature type="domain" description="Major facilitator superfamily (MFS) profile" evidence="5">
    <location>
        <begin position="1"/>
        <end position="423"/>
    </location>
</feature>
<evidence type="ECO:0000256" key="2">
    <source>
        <dbReference type="ARBA" id="ARBA00022989"/>
    </source>
</evidence>
<feature type="transmembrane region" description="Helical" evidence="4">
    <location>
        <begin position="399"/>
        <end position="417"/>
    </location>
</feature>
<feature type="transmembrane region" description="Helical" evidence="4">
    <location>
        <begin position="101"/>
        <end position="124"/>
    </location>
</feature>
<dbReference type="PROSITE" id="PS50850">
    <property type="entry name" value="MFS"/>
    <property type="match status" value="1"/>
</dbReference>
<feature type="transmembrane region" description="Helical" evidence="4">
    <location>
        <begin position="145"/>
        <end position="172"/>
    </location>
</feature>
<keyword evidence="7" id="KW-1185">Reference proteome</keyword>
<dbReference type="InterPro" id="IPR011701">
    <property type="entry name" value="MFS"/>
</dbReference>
<feature type="transmembrane region" description="Helical" evidence="4">
    <location>
        <begin position="281"/>
        <end position="300"/>
    </location>
</feature>
<evidence type="ECO:0000259" key="5">
    <source>
        <dbReference type="PROSITE" id="PS50850"/>
    </source>
</evidence>
<dbReference type="SUPFAM" id="SSF103473">
    <property type="entry name" value="MFS general substrate transporter"/>
    <property type="match status" value="1"/>
</dbReference>
<dbReference type="CDD" id="cd17330">
    <property type="entry name" value="MFS_SLC46_TetA_like"/>
    <property type="match status" value="1"/>
</dbReference>
<dbReference type="InterPro" id="IPR020846">
    <property type="entry name" value="MFS_dom"/>
</dbReference>
<feature type="transmembrane region" description="Helical" evidence="4">
    <location>
        <begin position="75"/>
        <end position="95"/>
    </location>
</feature>
<reference evidence="7" key="1">
    <citation type="journal article" date="2019" name="Int. J. Syst. Evol. Microbiol.">
        <title>The Global Catalogue of Microorganisms (GCM) 10K type strain sequencing project: providing services to taxonomists for standard genome sequencing and annotation.</title>
        <authorList>
            <consortium name="The Broad Institute Genomics Platform"/>
            <consortium name="The Broad Institute Genome Sequencing Center for Infectious Disease"/>
            <person name="Wu L."/>
            <person name="Ma J."/>
        </authorList>
    </citation>
    <scope>NUCLEOTIDE SEQUENCE [LARGE SCALE GENOMIC DNA]</scope>
    <source>
        <strain evidence="7">KCTC 42644</strain>
    </source>
</reference>
<evidence type="ECO:0000313" key="6">
    <source>
        <dbReference type="EMBL" id="MFC3711500.1"/>
    </source>
</evidence>
<evidence type="ECO:0000256" key="4">
    <source>
        <dbReference type="SAM" id="Phobius"/>
    </source>
</evidence>
<feature type="transmembrane region" description="Helical" evidence="4">
    <location>
        <begin position="178"/>
        <end position="196"/>
    </location>
</feature>
<organism evidence="6 7">
    <name type="scientific">Sphingoaurantiacus capsulatus</name>
    <dbReference type="NCBI Taxonomy" id="1771310"/>
    <lineage>
        <taxon>Bacteria</taxon>
        <taxon>Pseudomonadati</taxon>
        <taxon>Pseudomonadota</taxon>
        <taxon>Alphaproteobacteria</taxon>
        <taxon>Sphingomonadales</taxon>
        <taxon>Sphingosinicellaceae</taxon>
        <taxon>Sphingoaurantiacus</taxon>
    </lineage>
</organism>
<dbReference type="Gene3D" id="1.20.1250.20">
    <property type="entry name" value="MFS general substrate transporter like domains"/>
    <property type="match status" value="1"/>
</dbReference>
<keyword evidence="3 4" id="KW-0472">Membrane</keyword>
<dbReference type="PANTHER" id="PTHR23546">
    <property type="entry name" value="TRANSPORT PROTEIN"/>
    <property type="match status" value="1"/>
</dbReference>
<keyword evidence="1 4" id="KW-0812">Transmembrane</keyword>
<evidence type="ECO:0000256" key="1">
    <source>
        <dbReference type="ARBA" id="ARBA00022692"/>
    </source>
</evidence>
<dbReference type="RefSeq" id="WP_380856522.1">
    <property type="nucleotide sequence ID" value="NZ_JBHRXV010000001.1"/>
</dbReference>
<feature type="transmembrane region" description="Helical" evidence="4">
    <location>
        <begin position="312"/>
        <end position="331"/>
    </location>
</feature>
<accession>A0ABV7X7T9</accession>
<feature type="transmembrane region" description="Helical" evidence="4">
    <location>
        <begin position="246"/>
        <end position="269"/>
    </location>
</feature>
<proteinExistence type="predicted"/>
<dbReference type="InterPro" id="IPR036259">
    <property type="entry name" value="MFS_trans_sf"/>
</dbReference>
<dbReference type="Pfam" id="PF07690">
    <property type="entry name" value="MFS_1"/>
    <property type="match status" value="1"/>
</dbReference>
<feature type="transmembrane region" description="Helical" evidence="4">
    <location>
        <begin position="44"/>
        <end position="63"/>
    </location>
</feature>
<feature type="transmembrane region" description="Helical" evidence="4">
    <location>
        <begin position="370"/>
        <end position="393"/>
    </location>
</feature>
<gene>
    <name evidence="6" type="ORF">ACFOMD_02890</name>
</gene>
<protein>
    <submittedName>
        <fullName evidence="6">MFS transporter</fullName>
    </submittedName>
</protein>
<evidence type="ECO:0000256" key="3">
    <source>
        <dbReference type="ARBA" id="ARBA00023136"/>
    </source>
</evidence>
<sequence length="438" mass="45627">MTAALPRRDFGLLFAVLLVVAAGNTALQSVLPAVGRAIQIPDMLIAIIFSFSALFWTVSAPFWARQSDMRGRKRLMQLGMAGFAVSTLLCAFALLGGLKGVLLPIGTFILFAAARCLFGLFGSASNPAAQAYVAGRTSEAERTKGLATLSSAFGLGTILGPAVAPLFILPWVTFSGPLFAFAFIAIGVLIAITKLLPDDTPTPRRGAGAPAAMPSIGGTNTGAHVTAAQRGRGDRIPWRDPRIRPFVIYGFVIGSIQAATGQALGFFIIDRLAHSPQEAQPLISVTFMAGAAATLLAQWGLIRMLDLRPGTLMRWGAALAAIGTLGIAIAPNFHGLVVAYALASLGNGFARPGFTAGASLMVGEEDQGSVAGAITAVNGSCFIFAPAIGIGLYELNPPVPYLLGAAGAAALFAYAWFNRTLSRNWEVAATDQPTDNIH</sequence>
<dbReference type="Proteomes" id="UP001595615">
    <property type="component" value="Unassembled WGS sequence"/>
</dbReference>
<evidence type="ECO:0000313" key="7">
    <source>
        <dbReference type="Proteomes" id="UP001595615"/>
    </source>
</evidence>
<comment type="caution">
    <text evidence="6">The sequence shown here is derived from an EMBL/GenBank/DDBJ whole genome shotgun (WGS) entry which is preliminary data.</text>
</comment>
<dbReference type="EMBL" id="JBHRXV010000001">
    <property type="protein sequence ID" value="MFC3711500.1"/>
    <property type="molecule type" value="Genomic_DNA"/>
</dbReference>